<dbReference type="InterPro" id="IPR036638">
    <property type="entry name" value="HLH_DNA-bd_sf"/>
</dbReference>
<proteinExistence type="predicted"/>
<dbReference type="Pfam" id="PF09388">
    <property type="entry name" value="SpoOE-like"/>
    <property type="match status" value="1"/>
</dbReference>
<evidence type="ECO:0008006" key="3">
    <source>
        <dbReference type="Google" id="ProtNLM"/>
    </source>
</evidence>
<evidence type="ECO:0000313" key="2">
    <source>
        <dbReference type="Proteomes" id="UP000281498"/>
    </source>
</evidence>
<dbReference type="RefSeq" id="WP_110937775.1">
    <property type="nucleotide sequence ID" value="NZ_KZ614147.1"/>
</dbReference>
<dbReference type="AlphaFoldDB" id="A0A3A9K388"/>
<name>A0A3A9K388_9BACI</name>
<protein>
    <recommendedName>
        <fullName evidence="3">Aspartyl-phosphate phosphatase Spo0E family protein</fullName>
    </recommendedName>
</protein>
<dbReference type="EMBL" id="PDOE01000012">
    <property type="protein sequence ID" value="RKL65728.1"/>
    <property type="molecule type" value="Genomic_DNA"/>
</dbReference>
<keyword evidence="2" id="KW-1185">Reference proteome</keyword>
<dbReference type="InterPro" id="IPR018540">
    <property type="entry name" value="Spo0E-like"/>
</dbReference>
<organism evidence="1 2">
    <name type="scientific">Salipaludibacillus neizhouensis</name>
    <dbReference type="NCBI Taxonomy" id="885475"/>
    <lineage>
        <taxon>Bacteria</taxon>
        <taxon>Bacillati</taxon>
        <taxon>Bacillota</taxon>
        <taxon>Bacilli</taxon>
        <taxon>Bacillales</taxon>
        <taxon>Bacillaceae</taxon>
    </lineage>
</organism>
<reference evidence="1 2" key="1">
    <citation type="submission" date="2017-10" db="EMBL/GenBank/DDBJ databases">
        <title>Bacillus sp. nov., a halophilic bacterium isolated from a Keqin Lake.</title>
        <authorList>
            <person name="Wang H."/>
        </authorList>
    </citation>
    <scope>NUCLEOTIDE SEQUENCE [LARGE SCALE GENOMIC DNA]</scope>
    <source>
        <strain evidence="1 2">KCTC 13187</strain>
    </source>
</reference>
<dbReference type="GO" id="GO:0046983">
    <property type="term" value="F:protein dimerization activity"/>
    <property type="evidence" value="ECO:0007669"/>
    <property type="project" value="InterPro"/>
</dbReference>
<sequence>MLSELEARINQLRNELTQIVEVTGLNSPDTIYFSQKLDEFILIYQKVNANSRLSEYSLSEPILFGCNKICKK</sequence>
<accession>A0A3A9K388</accession>
<dbReference type="SUPFAM" id="SSF140500">
    <property type="entry name" value="BAS1536-like"/>
    <property type="match status" value="1"/>
</dbReference>
<evidence type="ECO:0000313" key="1">
    <source>
        <dbReference type="EMBL" id="RKL65728.1"/>
    </source>
</evidence>
<gene>
    <name evidence="1" type="ORF">CR203_18920</name>
</gene>
<dbReference type="Gene3D" id="4.10.280.10">
    <property type="entry name" value="Helix-loop-helix DNA-binding domain"/>
    <property type="match status" value="1"/>
</dbReference>
<dbReference type="OrthoDB" id="2933402at2"/>
<dbReference type="Proteomes" id="UP000281498">
    <property type="component" value="Unassembled WGS sequence"/>
</dbReference>
<dbReference type="GO" id="GO:0043937">
    <property type="term" value="P:regulation of sporulation"/>
    <property type="evidence" value="ECO:0007669"/>
    <property type="project" value="InterPro"/>
</dbReference>
<dbReference type="InterPro" id="IPR037208">
    <property type="entry name" value="Spo0E-like_sf"/>
</dbReference>
<comment type="caution">
    <text evidence="1">The sequence shown here is derived from an EMBL/GenBank/DDBJ whole genome shotgun (WGS) entry which is preliminary data.</text>
</comment>